<keyword evidence="4" id="KW-1185">Reference proteome</keyword>
<dbReference type="STRING" id="1220579.GCA_001571345_02498"/>
<dbReference type="RefSeq" id="WP_061275434.1">
    <property type="nucleotide sequence ID" value="NZ_CBCRXN010000009.1"/>
</dbReference>
<sequence>MTGQPDLFDPARPGPEPVIMLDAYQGDLTHLVQLAHAREIDLTRLDIVALIDQLAEAARAHATLPLGMKAQWVVMASGLLLLRSRLLLPADDPRQQQAAQEAQDLRARLIAAEQAVQLAGWLAARAQLGRDVHAFGGAPPALRDESAAWEVDRIEFLWGCLAVFDGNWGAMPEPTFFYAPVQLDLFSVEEARARVRACLARARKPVPLDRMLPDSVRHGAEQGARRAEQRRSAWSSTFTACLEMVKQGEALAYQPGPDALPRFGNVVRDGAA</sequence>
<name>A0A318PI42_KOMXY</name>
<evidence type="ECO:0000313" key="4">
    <source>
        <dbReference type="Proteomes" id="UP000248257"/>
    </source>
</evidence>
<dbReference type="InterPro" id="IPR003768">
    <property type="entry name" value="ScpA"/>
</dbReference>
<dbReference type="PANTHER" id="PTHR33969:SF2">
    <property type="entry name" value="SEGREGATION AND CONDENSATION PROTEIN A"/>
    <property type="match status" value="1"/>
</dbReference>
<evidence type="ECO:0000256" key="2">
    <source>
        <dbReference type="SAM" id="MobiDB-lite"/>
    </source>
</evidence>
<proteinExistence type="predicted"/>
<dbReference type="EMBL" id="NKUC01000014">
    <property type="protein sequence ID" value="PYD56960.1"/>
    <property type="molecule type" value="Genomic_DNA"/>
</dbReference>
<reference evidence="3 4" key="1">
    <citation type="submission" date="2017-07" db="EMBL/GenBank/DDBJ databases">
        <title>A draft genome sequence of Komagataeibacter xylinus LMG 1515.</title>
        <authorList>
            <person name="Skraban J."/>
            <person name="Cleenwerck I."/>
            <person name="Vandamme P."/>
            <person name="Trcek J."/>
        </authorList>
    </citation>
    <scope>NUCLEOTIDE SEQUENCE [LARGE SCALE GENOMIC DNA]</scope>
    <source>
        <strain evidence="3 4">LMG 1515</strain>
    </source>
</reference>
<dbReference type="AlphaFoldDB" id="A0A318PI42"/>
<feature type="region of interest" description="Disordered" evidence="2">
    <location>
        <begin position="212"/>
        <end position="231"/>
    </location>
</feature>
<dbReference type="PANTHER" id="PTHR33969">
    <property type="entry name" value="SEGREGATION AND CONDENSATION PROTEIN A"/>
    <property type="match status" value="1"/>
</dbReference>
<protein>
    <recommendedName>
        <fullName evidence="1">Segregation and condensation protein A</fullName>
    </recommendedName>
</protein>
<dbReference type="Proteomes" id="UP000248257">
    <property type="component" value="Unassembled WGS sequence"/>
</dbReference>
<dbReference type="Pfam" id="PF02616">
    <property type="entry name" value="SMC_ScpA"/>
    <property type="match status" value="1"/>
</dbReference>
<organism evidence="3 4">
    <name type="scientific">Komagataeibacter xylinus</name>
    <name type="common">Gluconacetobacter xylinus</name>
    <dbReference type="NCBI Taxonomy" id="28448"/>
    <lineage>
        <taxon>Bacteria</taxon>
        <taxon>Pseudomonadati</taxon>
        <taxon>Pseudomonadota</taxon>
        <taxon>Alphaproteobacteria</taxon>
        <taxon>Acetobacterales</taxon>
        <taxon>Acetobacteraceae</taxon>
        <taxon>Komagataeibacter</taxon>
    </lineage>
</organism>
<dbReference type="OrthoDB" id="7279971at2"/>
<gene>
    <name evidence="3" type="ORF">CFR75_08405</name>
</gene>
<evidence type="ECO:0000313" key="3">
    <source>
        <dbReference type="EMBL" id="PYD56960.1"/>
    </source>
</evidence>
<comment type="caution">
    <text evidence="3">The sequence shown here is derived from an EMBL/GenBank/DDBJ whole genome shotgun (WGS) entry which is preliminary data.</text>
</comment>
<dbReference type="Gene3D" id="6.10.250.2410">
    <property type="match status" value="1"/>
</dbReference>
<evidence type="ECO:0000256" key="1">
    <source>
        <dbReference type="ARBA" id="ARBA00044777"/>
    </source>
</evidence>
<accession>A0A318PI42</accession>